<keyword evidence="4" id="KW-0472">Membrane</keyword>
<dbReference type="OrthoDB" id="2586582at2759"/>
<dbReference type="GO" id="GO:0052689">
    <property type="term" value="F:carboxylic ester hydrolase activity"/>
    <property type="evidence" value="ECO:0007669"/>
    <property type="project" value="UniProtKB-ARBA"/>
</dbReference>
<feature type="signal peptide" evidence="5">
    <location>
        <begin position="1"/>
        <end position="20"/>
    </location>
</feature>
<dbReference type="Gene3D" id="3.40.50.1820">
    <property type="entry name" value="alpha/beta hydrolase"/>
    <property type="match status" value="1"/>
</dbReference>
<reference evidence="6 7" key="1">
    <citation type="submission" date="2020-01" db="EMBL/GenBank/DDBJ databases">
        <authorList>
            <consortium name="DOE Joint Genome Institute"/>
            <person name="Haridas S."/>
            <person name="Albert R."/>
            <person name="Binder M."/>
            <person name="Bloem J."/>
            <person name="Labutti K."/>
            <person name="Salamov A."/>
            <person name="Andreopoulos B."/>
            <person name="Baker S.E."/>
            <person name="Barry K."/>
            <person name="Bills G."/>
            <person name="Bluhm B.H."/>
            <person name="Cannon C."/>
            <person name="Castanera R."/>
            <person name="Culley D.E."/>
            <person name="Daum C."/>
            <person name="Ezra D."/>
            <person name="Gonzalez J.B."/>
            <person name="Henrissat B."/>
            <person name="Kuo A."/>
            <person name="Liang C."/>
            <person name="Lipzen A."/>
            <person name="Lutzoni F."/>
            <person name="Magnuson J."/>
            <person name="Mondo S."/>
            <person name="Nolan M."/>
            <person name="Ohm R."/>
            <person name="Pangilinan J."/>
            <person name="Park H.-J.H."/>
            <person name="Ramirez L."/>
            <person name="Alfaro M."/>
            <person name="Sun H."/>
            <person name="Tritt A."/>
            <person name="Yoshinaga Y."/>
            <person name="Zwiers L.-H.L."/>
            <person name="Turgeon B.G."/>
            <person name="Goodwin S.B."/>
            <person name="Spatafora J.W."/>
            <person name="Crous P.W."/>
            <person name="Grigoriev I.V."/>
        </authorList>
    </citation>
    <scope>NUCLEOTIDE SEQUENCE [LARGE SCALE GENOMIC DNA]</scope>
    <source>
        <strain evidence="6 7">CBS 611.86</strain>
    </source>
</reference>
<feature type="region of interest" description="Disordered" evidence="3">
    <location>
        <begin position="263"/>
        <end position="284"/>
    </location>
</feature>
<dbReference type="InterPro" id="IPR000675">
    <property type="entry name" value="Cutinase/axe"/>
</dbReference>
<evidence type="ECO:0000256" key="3">
    <source>
        <dbReference type="SAM" id="MobiDB-lite"/>
    </source>
</evidence>
<protein>
    <submittedName>
        <fullName evidence="6">Cutinase-domain-containing protein</fullName>
    </submittedName>
</protein>
<comment type="caution">
    <text evidence="6">The sequence shown here is derived from an EMBL/GenBank/DDBJ whole genome shotgun (WGS) entry which is preliminary data.</text>
</comment>
<dbReference type="EMBL" id="JAADJZ010000013">
    <property type="protein sequence ID" value="KAF2870655.1"/>
    <property type="molecule type" value="Genomic_DNA"/>
</dbReference>
<feature type="chain" id="PRO_5028977051" evidence="5">
    <location>
        <begin position="21"/>
        <end position="341"/>
    </location>
</feature>
<dbReference type="AlphaFoldDB" id="A0A7C8M8Y9"/>
<keyword evidence="7" id="KW-1185">Reference proteome</keyword>
<sequence>MKTTIPFLLPLLQLITPTLALPRCDSGPCDDPAVLSLQTSTCHPYHIFIARGSNSPRPGHAGELMRQICTSLGGNETCGYEDIEYPAKSGANGPGEWCKSAHAGTIAAQAQLANYTERCPESQMVLLGFSQGASVTLDSLGGGGGVQVFGCEQPENEGLSRQSAAGSRIAAIAVFGTTVRTAHTPYTVKDGAPFNGTHTRLPAYQAGLKPYYSILREYCNHGDPMCASGSKPSSLDNHLNYFRNYTDEAAEWVVQTVRKGENAKTAAEEEDLTREGTDGGSGGIIGTASSGGSRVLAMAAESPWAWWGAVMLGTTLFLCVALLAKSALSRGFLLRRRWTLL</sequence>
<organism evidence="6 7">
    <name type="scientific">Massariosphaeria phaeospora</name>
    <dbReference type="NCBI Taxonomy" id="100035"/>
    <lineage>
        <taxon>Eukaryota</taxon>
        <taxon>Fungi</taxon>
        <taxon>Dikarya</taxon>
        <taxon>Ascomycota</taxon>
        <taxon>Pezizomycotina</taxon>
        <taxon>Dothideomycetes</taxon>
        <taxon>Pleosporomycetidae</taxon>
        <taxon>Pleosporales</taxon>
        <taxon>Pleosporales incertae sedis</taxon>
        <taxon>Massariosphaeria</taxon>
    </lineage>
</organism>
<evidence type="ECO:0000313" key="6">
    <source>
        <dbReference type="EMBL" id="KAF2870655.1"/>
    </source>
</evidence>
<dbReference type="Proteomes" id="UP000481861">
    <property type="component" value="Unassembled WGS sequence"/>
</dbReference>
<keyword evidence="5" id="KW-0732">Signal</keyword>
<keyword evidence="4" id="KW-1133">Transmembrane helix</keyword>
<gene>
    <name evidence="6" type="ORF">BDV95DRAFT_495521</name>
</gene>
<evidence type="ECO:0000256" key="2">
    <source>
        <dbReference type="ARBA" id="ARBA00023157"/>
    </source>
</evidence>
<evidence type="ECO:0000256" key="1">
    <source>
        <dbReference type="ARBA" id="ARBA00022801"/>
    </source>
</evidence>
<name>A0A7C8M8Y9_9PLEO</name>
<keyword evidence="1" id="KW-0378">Hydrolase</keyword>
<dbReference type="SUPFAM" id="SSF53474">
    <property type="entry name" value="alpha/beta-Hydrolases"/>
    <property type="match status" value="1"/>
</dbReference>
<dbReference type="Pfam" id="PF01083">
    <property type="entry name" value="Cutinase"/>
    <property type="match status" value="1"/>
</dbReference>
<proteinExistence type="predicted"/>
<dbReference type="InterPro" id="IPR029058">
    <property type="entry name" value="AB_hydrolase_fold"/>
</dbReference>
<keyword evidence="2" id="KW-1015">Disulfide bond</keyword>
<dbReference type="PANTHER" id="PTHR33630">
    <property type="entry name" value="CUTINASE RV1984C-RELATED-RELATED"/>
    <property type="match status" value="1"/>
</dbReference>
<feature type="transmembrane region" description="Helical" evidence="4">
    <location>
        <begin position="304"/>
        <end position="328"/>
    </location>
</feature>
<keyword evidence="4" id="KW-0812">Transmembrane</keyword>
<evidence type="ECO:0000313" key="7">
    <source>
        <dbReference type="Proteomes" id="UP000481861"/>
    </source>
</evidence>
<accession>A0A7C8M8Y9</accession>
<evidence type="ECO:0000256" key="4">
    <source>
        <dbReference type="SAM" id="Phobius"/>
    </source>
</evidence>
<evidence type="ECO:0000256" key="5">
    <source>
        <dbReference type="SAM" id="SignalP"/>
    </source>
</evidence>
<dbReference type="PANTHER" id="PTHR33630:SF13">
    <property type="entry name" value="ACETYLXYLAN ESTERASE"/>
    <property type="match status" value="1"/>
</dbReference>
<dbReference type="SMART" id="SM01110">
    <property type="entry name" value="Cutinase"/>
    <property type="match status" value="1"/>
</dbReference>